<feature type="region of interest" description="Disordered" evidence="1">
    <location>
        <begin position="251"/>
        <end position="275"/>
    </location>
</feature>
<evidence type="ECO:0000256" key="1">
    <source>
        <dbReference type="SAM" id="MobiDB-lite"/>
    </source>
</evidence>
<evidence type="ECO:0000313" key="3">
    <source>
        <dbReference type="Proteomes" id="UP001174936"/>
    </source>
</evidence>
<dbReference type="Pfam" id="PF05630">
    <property type="entry name" value="NPP1"/>
    <property type="match status" value="1"/>
</dbReference>
<keyword evidence="3" id="KW-1185">Reference proteome</keyword>
<reference evidence="2" key="1">
    <citation type="submission" date="2023-06" db="EMBL/GenBank/DDBJ databases">
        <title>Genome-scale phylogeny and comparative genomics of the fungal order Sordariales.</title>
        <authorList>
            <consortium name="Lawrence Berkeley National Laboratory"/>
            <person name="Hensen N."/>
            <person name="Bonometti L."/>
            <person name="Westerberg I."/>
            <person name="Brannstrom I.O."/>
            <person name="Guillou S."/>
            <person name="Cros-Aarteil S."/>
            <person name="Calhoun S."/>
            <person name="Haridas S."/>
            <person name="Kuo A."/>
            <person name="Mondo S."/>
            <person name="Pangilinan J."/>
            <person name="Riley R."/>
            <person name="Labutti K."/>
            <person name="Andreopoulos B."/>
            <person name="Lipzen A."/>
            <person name="Chen C."/>
            <person name="Yanf M."/>
            <person name="Daum C."/>
            <person name="Ng V."/>
            <person name="Clum A."/>
            <person name="Steindorff A."/>
            <person name="Ohm R."/>
            <person name="Martin F."/>
            <person name="Silar P."/>
            <person name="Natvig D."/>
            <person name="Lalanne C."/>
            <person name="Gautier V."/>
            <person name="Ament-Velasquez S.L."/>
            <person name="Kruys A."/>
            <person name="Hutchinson M.I."/>
            <person name="Powell A.J."/>
            <person name="Barry K."/>
            <person name="Miller A.N."/>
            <person name="Grigoriev I.V."/>
            <person name="Debuchy R."/>
            <person name="Gladieux P."/>
            <person name="Thoren M.H."/>
            <person name="Johannesson H."/>
        </authorList>
    </citation>
    <scope>NUCLEOTIDE SEQUENCE</scope>
    <source>
        <strain evidence="2">SMH2532-1</strain>
    </source>
</reference>
<protein>
    <submittedName>
        <fullName evidence="2">Necrosis inducing protein-domain-containing protein</fullName>
    </submittedName>
</protein>
<feature type="compositionally biased region" description="Polar residues" evidence="1">
    <location>
        <begin position="256"/>
        <end position="265"/>
    </location>
</feature>
<name>A0AA39YNI1_9PEZI</name>
<accession>A0AA39YNI1</accession>
<dbReference type="EMBL" id="JAULSV010000001">
    <property type="protein sequence ID" value="KAK0655135.1"/>
    <property type="molecule type" value="Genomic_DNA"/>
</dbReference>
<comment type="caution">
    <text evidence="2">The sequence shown here is derived from an EMBL/GenBank/DDBJ whole genome shotgun (WGS) entry which is preliminary data.</text>
</comment>
<proteinExistence type="predicted"/>
<sequence length="275" mass="30183">MAGLVGSSAAAAVSLAPKTENLFRRDPVPNRLPQCANADDLTFQPVLDFDTDGCYNVPAIGAEGWLNPGMGCTAGSSPQGGCRDIWDLDNNQVYSRTRCNNNWCAHMYGYYFEKDWRDGLCAIGHVHDWEHVVVWTRVENGQRVAKYVAASAHGKYNIKARGDASLRWEGTHPKIVYHRDDANGGTHAFRFANAGDDRIENHYGRWFAGALLSYRGYPSEGLRSRLLGADWGSAKIDFKDAEFQNALNKARPSEASAFNSGTDNESPGKPGGCGF</sequence>
<dbReference type="PANTHER" id="PTHR33657:SF6">
    <property type="entry name" value="SECRETED PROTEIN"/>
    <property type="match status" value="1"/>
</dbReference>
<dbReference type="InterPro" id="IPR008701">
    <property type="entry name" value="NPP1"/>
</dbReference>
<dbReference type="PANTHER" id="PTHR33657">
    <property type="entry name" value="DOMAIN PROTEIN, PUTATIVE (AFU_ORTHOLOGUE AFUA_5G00600)-RELATED"/>
    <property type="match status" value="1"/>
</dbReference>
<dbReference type="PIRSF" id="PIRSF029958">
    <property type="entry name" value="Necrosis-inducing_protein"/>
    <property type="match status" value="1"/>
</dbReference>
<organism evidence="2 3">
    <name type="scientific">Cercophora newfieldiana</name>
    <dbReference type="NCBI Taxonomy" id="92897"/>
    <lineage>
        <taxon>Eukaryota</taxon>
        <taxon>Fungi</taxon>
        <taxon>Dikarya</taxon>
        <taxon>Ascomycota</taxon>
        <taxon>Pezizomycotina</taxon>
        <taxon>Sordariomycetes</taxon>
        <taxon>Sordariomycetidae</taxon>
        <taxon>Sordariales</taxon>
        <taxon>Lasiosphaeriaceae</taxon>
        <taxon>Cercophora</taxon>
    </lineage>
</organism>
<gene>
    <name evidence="2" type="ORF">B0T16DRAFT_319370</name>
</gene>
<dbReference type="Proteomes" id="UP001174936">
    <property type="component" value="Unassembled WGS sequence"/>
</dbReference>
<dbReference type="AlphaFoldDB" id="A0AA39YNI1"/>
<evidence type="ECO:0000313" key="2">
    <source>
        <dbReference type="EMBL" id="KAK0655135.1"/>
    </source>
</evidence>